<comment type="subcellular location">
    <subcellularLocation>
        <location evidence="1">Nucleus</location>
    </subcellularLocation>
</comment>
<evidence type="ECO:0000259" key="7">
    <source>
        <dbReference type="SMART" id="SM00380"/>
    </source>
</evidence>
<evidence type="ECO:0000256" key="4">
    <source>
        <dbReference type="ARBA" id="ARBA00023163"/>
    </source>
</evidence>
<reference evidence="8 9" key="1">
    <citation type="journal article" date="2021" name="BMC Genomics">
        <title>Datura genome reveals duplications of psychoactive alkaloid biosynthetic genes and high mutation rate following tissue culture.</title>
        <authorList>
            <person name="Rajewski A."/>
            <person name="Carter-House D."/>
            <person name="Stajich J."/>
            <person name="Litt A."/>
        </authorList>
    </citation>
    <scope>NUCLEOTIDE SEQUENCE [LARGE SCALE GENOMIC DNA]</scope>
    <source>
        <strain evidence="8">AR-01</strain>
    </source>
</reference>
<dbReference type="SUPFAM" id="SSF54171">
    <property type="entry name" value="DNA-binding domain"/>
    <property type="match status" value="1"/>
</dbReference>
<keyword evidence="4" id="KW-0804">Transcription</keyword>
<dbReference type="Gene3D" id="3.30.730.10">
    <property type="entry name" value="AP2/ERF domain"/>
    <property type="match status" value="1"/>
</dbReference>
<dbReference type="InterPro" id="IPR036955">
    <property type="entry name" value="AP2/ERF_dom_sf"/>
</dbReference>
<dbReference type="EMBL" id="JACEIK010000592">
    <property type="protein sequence ID" value="MCD7459530.1"/>
    <property type="molecule type" value="Genomic_DNA"/>
</dbReference>
<name>A0ABS8SKR8_DATST</name>
<evidence type="ECO:0000256" key="2">
    <source>
        <dbReference type="ARBA" id="ARBA00023015"/>
    </source>
</evidence>
<feature type="domain" description="AP2/ERF" evidence="7">
    <location>
        <begin position="33"/>
        <end position="81"/>
    </location>
</feature>
<evidence type="ECO:0000256" key="3">
    <source>
        <dbReference type="ARBA" id="ARBA00023125"/>
    </source>
</evidence>
<keyword evidence="2" id="KW-0805">Transcription regulation</keyword>
<keyword evidence="3" id="KW-0238">DNA-binding</keyword>
<organism evidence="8 9">
    <name type="scientific">Datura stramonium</name>
    <name type="common">Jimsonweed</name>
    <name type="synonym">Common thornapple</name>
    <dbReference type="NCBI Taxonomy" id="4076"/>
    <lineage>
        <taxon>Eukaryota</taxon>
        <taxon>Viridiplantae</taxon>
        <taxon>Streptophyta</taxon>
        <taxon>Embryophyta</taxon>
        <taxon>Tracheophyta</taxon>
        <taxon>Spermatophyta</taxon>
        <taxon>Magnoliopsida</taxon>
        <taxon>eudicotyledons</taxon>
        <taxon>Gunneridae</taxon>
        <taxon>Pentapetalae</taxon>
        <taxon>asterids</taxon>
        <taxon>lamiids</taxon>
        <taxon>Solanales</taxon>
        <taxon>Solanaceae</taxon>
        <taxon>Solanoideae</taxon>
        <taxon>Datureae</taxon>
        <taxon>Datura</taxon>
    </lineage>
</organism>
<evidence type="ECO:0000256" key="6">
    <source>
        <dbReference type="SAM" id="MobiDB-lite"/>
    </source>
</evidence>
<evidence type="ECO:0000256" key="1">
    <source>
        <dbReference type="ARBA" id="ARBA00004123"/>
    </source>
</evidence>
<protein>
    <recommendedName>
        <fullName evidence="7">AP2/ERF domain-containing protein</fullName>
    </recommendedName>
</protein>
<dbReference type="Proteomes" id="UP000823775">
    <property type="component" value="Unassembled WGS sequence"/>
</dbReference>
<sequence>MNSSNDEERKHEGKKSKRHEKACEKKIIIENERSRKFQWKSLKKKRTFDTVEQADLAYDRAIIKMRGADAVTNILKPPPMEINLNNPPLTEINFINPPLKEINLFDPPPKEINFINSPPKEINFMNLLTLSSDDARV</sequence>
<keyword evidence="5" id="KW-0539">Nucleus</keyword>
<dbReference type="InterPro" id="IPR001471">
    <property type="entry name" value="AP2/ERF_dom"/>
</dbReference>
<evidence type="ECO:0000313" key="8">
    <source>
        <dbReference type="EMBL" id="MCD7459530.1"/>
    </source>
</evidence>
<accession>A0ABS8SKR8</accession>
<comment type="caution">
    <text evidence="8">The sequence shown here is derived from an EMBL/GenBank/DDBJ whole genome shotgun (WGS) entry which is preliminary data.</text>
</comment>
<gene>
    <name evidence="8" type="ORF">HAX54_041194</name>
</gene>
<feature type="compositionally biased region" description="Basic and acidic residues" evidence="6">
    <location>
        <begin position="1"/>
        <end position="11"/>
    </location>
</feature>
<evidence type="ECO:0000256" key="5">
    <source>
        <dbReference type="ARBA" id="ARBA00023242"/>
    </source>
</evidence>
<evidence type="ECO:0000313" key="9">
    <source>
        <dbReference type="Proteomes" id="UP000823775"/>
    </source>
</evidence>
<dbReference type="InterPro" id="IPR016177">
    <property type="entry name" value="DNA-bd_dom_sf"/>
</dbReference>
<dbReference type="SMART" id="SM00380">
    <property type="entry name" value="AP2"/>
    <property type="match status" value="1"/>
</dbReference>
<feature type="region of interest" description="Disordered" evidence="6">
    <location>
        <begin position="1"/>
        <end position="24"/>
    </location>
</feature>
<proteinExistence type="predicted"/>
<keyword evidence="9" id="KW-1185">Reference proteome</keyword>